<dbReference type="PANTHER" id="PTHR48019">
    <property type="entry name" value="SERUM RESPONSE FACTOR HOMOLOG"/>
    <property type="match status" value="1"/>
</dbReference>
<dbReference type="InterPro" id="IPR002100">
    <property type="entry name" value="TF_MADSbox"/>
</dbReference>
<evidence type="ECO:0000256" key="2">
    <source>
        <dbReference type="ARBA" id="ARBA00023015"/>
    </source>
</evidence>
<evidence type="ECO:0000259" key="6">
    <source>
        <dbReference type="PROSITE" id="PS50066"/>
    </source>
</evidence>
<protein>
    <submittedName>
        <fullName evidence="7">Transcription factor, MADS-box</fullName>
    </submittedName>
</protein>
<evidence type="ECO:0000256" key="4">
    <source>
        <dbReference type="ARBA" id="ARBA00023163"/>
    </source>
</evidence>
<sequence>MIISATETASVEKDLYCQERSPISGYGSGRGEKSTTVACVPPNKVVGTTSSAAVDPLAALGKIAKMDLSKTKTVKLPKNSKEHYLAIQRRKKNLFKKASELSTLCGIEVCVIVYYDQKATTASETWPNNHNDVLQMVKRYKGRKSENRENKLQRKDNTILKQESANVKPNLTNLESCLYDAMVMRSQAHFDFSSQMQSNGMSNNILDVHSPLDIMLEDEEFWNNLDESIAEQEFLKN</sequence>
<dbReference type="Proteomes" id="UP001370490">
    <property type="component" value="Unassembled WGS sequence"/>
</dbReference>
<evidence type="ECO:0000313" key="8">
    <source>
        <dbReference type="Proteomes" id="UP001370490"/>
    </source>
</evidence>
<dbReference type="InterPro" id="IPR050142">
    <property type="entry name" value="MADS-box/MEF2_TF"/>
</dbReference>
<dbReference type="CDD" id="cd00120">
    <property type="entry name" value="MADS"/>
    <property type="match status" value="1"/>
</dbReference>
<comment type="subcellular location">
    <subcellularLocation>
        <location evidence="1">Nucleus</location>
    </subcellularLocation>
</comment>
<comment type="caution">
    <text evidence="7">The sequence shown here is derived from an EMBL/GenBank/DDBJ whole genome shotgun (WGS) entry which is preliminary data.</text>
</comment>
<accession>A0AAN8UQW9</accession>
<evidence type="ECO:0000313" key="7">
    <source>
        <dbReference type="EMBL" id="KAK6920045.1"/>
    </source>
</evidence>
<evidence type="ECO:0000256" key="5">
    <source>
        <dbReference type="ARBA" id="ARBA00023242"/>
    </source>
</evidence>
<dbReference type="SMART" id="SM00432">
    <property type="entry name" value="MADS"/>
    <property type="match status" value="1"/>
</dbReference>
<name>A0AAN8UQW9_9MAGN</name>
<organism evidence="7 8">
    <name type="scientific">Dillenia turbinata</name>
    <dbReference type="NCBI Taxonomy" id="194707"/>
    <lineage>
        <taxon>Eukaryota</taxon>
        <taxon>Viridiplantae</taxon>
        <taxon>Streptophyta</taxon>
        <taxon>Embryophyta</taxon>
        <taxon>Tracheophyta</taxon>
        <taxon>Spermatophyta</taxon>
        <taxon>Magnoliopsida</taxon>
        <taxon>eudicotyledons</taxon>
        <taxon>Gunneridae</taxon>
        <taxon>Pentapetalae</taxon>
        <taxon>Dilleniales</taxon>
        <taxon>Dilleniaceae</taxon>
        <taxon>Dillenia</taxon>
    </lineage>
</organism>
<evidence type="ECO:0000256" key="1">
    <source>
        <dbReference type="ARBA" id="ARBA00004123"/>
    </source>
</evidence>
<feature type="domain" description="MADS-box" evidence="6">
    <location>
        <begin position="74"/>
        <end position="114"/>
    </location>
</feature>
<keyword evidence="2" id="KW-0805">Transcription regulation</keyword>
<dbReference type="Gene3D" id="3.40.1810.10">
    <property type="entry name" value="Transcription factor, MADS-box"/>
    <property type="match status" value="1"/>
</dbReference>
<keyword evidence="8" id="KW-1185">Reference proteome</keyword>
<dbReference type="GO" id="GO:0003677">
    <property type="term" value="F:DNA binding"/>
    <property type="evidence" value="ECO:0007669"/>
    <property type="project" value="UniProtKB-KW"/>
</dbReference>
<dbReference type="PROSITE" id="PS50066">
    <property type="entry name" value="MADS_BOX_2"/>
    <property type="match status" value="1"/>
</dbReference>
<dbReference type="GO" id="GO:0005634">
    <property type="term" value="C:nucleus"/>
    <property type="evidence" value="ECO:0007669"/>
    <property type="project" value="UniProtKB-SubCell"/>
</dbReference>
<gene>
    <name evidence="7" type="ORF">RJ641_015949</name>
</gene>
<dbReference type="SUPFAM" id="SSF55455">
    <property type="entry name" value="SRF-like"/>
    <property type="match status" value="1"/>
</dbReference>
<keyword evidence="3" id="KW-0238">DNA-binding</keyword>
<dbReference type="GO" id="GO:0046983">
    <property type="term" value="F:protein dimerization activity"/>
    <property type="evidence" value="ECO:0007669"/>
    <property type="project" value="InterPro"/>
</dbReference>
<dbReference type="AlphaFoldDB" id="A0AAN8UQW9"/>
<keyword evidence="5" id="KW-0539">Nucleus</keyword>
<evidence type="ECO:0000256" key="3">
    <source>
        <dbReference type="ARBA" id="ARBA00023125"/>
    </source>
</evidence>
<keyword evidence="4" id="KW-0804">Transcription</keyword>
<dbReference type="EMBL" id="JBAMMX010000021">
    <property type="protein sequence ID" value="KAK6920045.1"/>
    <property type="molecule type" value="Genomic_DNA"/>
</dbReference>
<dbReference type="Pfam" id="PF00319">
    <property type="entry name" value="SRF-TF"/>
    <property type="match status" value="1"/>
</dbReference>
<proteinExistence type="predicted"/>
<dbReference type="InterPro" id="IPR036879">
    <property type="entry name" value="TF_MADSbox_sf"/>
</dbReference>
<reference evidence="7 8" key="1">
    <citation type="submission" date="2023-12" db="EMBL/GenBank/DDBJ databases">
        <title>A high-quality genome assembly for Dillenia turbinata (Dilleniales).</title>
        <authorList>
            <person name="Chanderbali A."/>
        </authorList>
    </citation>
    <scope>NUCLEOTIDE SEQUENCE [LARGE SCALE GENOMIC DNA]</scope>
    <source>
        <strain evidence="7">LSX21</strain>
        <tissue evidence="7">Leaf</tissue>
    </source>
</reference>